<dbReference type="RefSeq" id="WP_381512913.1">
    <property type="nucleotide sequence ID" value="NZ_JBHUEL010000007.1"/>
</dbReference>
<gene>
    <name evidence="2" type="ORF">ACFSAG_07160</name>
</gene>
<proteinExistence type="predicted"/>
<dbReference type="Proteomes" id="UP001597215">
    <property type="component" value="Unassembled WGS sequence"/>
</dbReference>
<dbReference type="PANTHER" id="PTHR45655:SF13">
    <property type="entry name" value="SOLUBLE GUANYLATE CYCLASE GCY-32-RELATED"/>
    <property type="match status" value="1"/>
</dbReference>
<dbReference type="SUPFAM" id="SSF111126">
    <property type="entry name" value="Ligand-binding domain in the NO signalling and Golgi transport"/>
    <property type="match status" value="1"/>
</dbReference>
<name>A0ABW4MDR5_9SPHN</name>
<reference evidence="3" key="1">
    <citation type="journal article" date="2019" name="Int. J. Syst. Evol. Microbiol.">
        <title>The Global Catalogue of Microorganisms (GCM) 10K type strain sequencing project: providing services to taxonomists for standard genome sequencing and annotation.</title>
        <authorList>
            <consortium name="The Broad Institute Genomics Platform"/>
            <consortium name="The Broad Institute Genome Sequencing Center for Infectious Disease"/>
            <person name="Wu L."/>
            <person name="Ma J."/>
        </authorList>
    </citation>
    <scope>NUCLEOTIDE SEQUENCE [LARGE SCALE GENOMIC DNA]</scope>
    <source>
        <strain evidence="3">CGMCC 1.12449</strain>
    </source>
</reference>
<dbReference type="InterPro" id="IPR038158">
    <property type="entry name" value="H-NOX_domain_sf"/>
</dbReference>
<evidence type="ECO:0000313" key="3">
    <source>
        <dbReference type="Proteomes" id="UP001597215"/>
    </source>
</evidence>
<dbReference type="InterPro" id="IPR024096">
    <property type="entry name" value="NO_sig/Golgi_transp_ligand-bd"/>
</dbReference>
<keyword evidence="3" id="KW-1185">Reference proteome</keyword>
<protein>
    <submittedName>
        <fullName evidence="2">Heme NO-binding domain-containing protein</fullName>
    </submittedName>
</protein>
<accession>A0ABW4MDR5</accession>
<comment type="caution">
    <text evidence="2">The sequence shown here is derived from an EMBL/GenBank/DDBJ whole genome shotgun (WGS) entry which is preliminary data.</text>
</comment>
<evidence type="ECO:0000259" key="1">
    <source>
        <dbReference type="Pfam" id="PF07700"/>
    </source>
</evidence>
<dbReference type="InterPro" id="IPR011644">
    <property type="entry name" value="Heme_NO-bd"/>
</dbReference>
<dbReference type="EMBL" id="JBHUEL010000007">
    <property type="protein sequence ID" value="MFD1766618.1"/>
    <property type="molecule type" value="Genomic_DNA"/>
</dbReference>
<organism evidence="2 3">
    <name type="scientific">Sphingorhabdus buctiana</name>
    <dbReference type="NCBI Taxonomy" id="1508805"/>
    <lineage>
        <taxon>Bacteria</taxon>
        <taxon>Pseudomonadati</taxon>
        <taxon>Pseudomonadota</taxon>
        <taxon>Alphaproteobacteria</taxon>
        <taxon>Sphingomonadales</taxon>
        <taxon>Sphingomonadaceae</taxon>
        <taxon>Sphingorhabdus</taxon>
    </lineage>
</organism>
<dbReference type="PANTHER" id="PTHR45655">
    <property type="entry name" value="GUANYLATE CYCLASE SOLUBLE SUBUNIT BETA-2"/>
    <property type="match status" value="1"/>
</dbReference>
<sequence>MYGMIHKGVRQMVIDQLGGEAWQATERKLGIGPTELVTGMVYEDSLTIEIIAEAAARLNLDMEDCLVEFGRYWIKFAERGSFGSFMDFTGQDFPSFIANLDRMHLAVATAMPKAQVPSFSLIKNSPGRMEVEYRSDRAGLEKFVIGLFQGLLDRFQRQGTVNIIGVTNQATMFEILHDHKD</sequence>
<feature type="domain" description="Heme NO-binding" evidence="1">
    <location>
        <begin position="2"/>
        <end position="160"/>
    </location>
</feature>
<dbReference type="Pfam" id="PF07700">
    <property type="entry name" value="HNOB"/>
    <property type="match status" value="1"/>
</dbReference>
<evidence type="ECO:0000313" key="2">
    <source>
        <dbReference type="EMBL" id="MFD1766618.1"/>
    </source>
</evidence>
<dbReference type="Gene3D" id="3.90.1520.10">
    <property type="entry name" value="H-NOX domain"/>
    <property type="match status" value="1"/>
</dbReference>